<organism evidence="1">
    <name type="scientific">marine metagenome</name>
    <dbReference type="NCBI Taxonomy" id="408172"/>
    <lineage>
        <taxon>unclassified sequences</taxon>
        <taxon>metagenomes</taxon>
        <taxon>ecological metagenomes</taxon>
    </lineage>
</organism>
<dbReference type="EMBL" id="UINC01177701">
    <property type="protein sequence ID" value="SVD85480.1"/>
    <property type="molecule type" value="Genomic_DNA"/>
</dbReference>
<proteinExistence type="predicted"/>
<accession>A0A382YQZ7</accession>
<name>A0A382YQZ7_9ZZZZ</name>
<protein>
    <submittedName>
        <fullName evidence="1">Uncharacterized protein</fullName>
    </submittedName>
</protein>
<feature type="non-terminal residue" evidence="1">
    <location>
        <position position="179"/>
    </location>
</feature>
<gene>
    <name evidence="1" type="ORF">METZ01_LOCUS438334</name>
</gene>
<sequence>MGYSAAELTAMQERGSAWIMRRAIKDNKKYTKVDSILKDPKYKELKKLYPVIDNSWINTFFLQQKKMLDEFSQVKFKEFNRDEGFMAFITNLIREKFGISQKDNWNPADIWLIENSNKVEQLIEKHLSGKAQTIIELNLLMQKLYKERKVVGISLKKISGKTARYEEVNISRLTPRFKK</sequence>
<evidence type="ECO:0000313" key="1">
    <source>
        <dbReference type="EMBL" id="SVD85480.1"/>
    </source>
</evidence>
<dbReference type="AlphaFoldDB" id="A0A382YQZ7"/>
<reference evidence="1" key="1">
    <citation type="submission" date="2018-05" db="EMBL/GenBank/DDBJ databases">
        <authorList>
            <person name="Lanie J.A."/>
            <person name="Ng W.-L."/>
            <person name="Kazmierczak K.M."/>
            <person name="Andrzejewski T.M."/>
            <person name="Davidsen T.M."/>
            <person name="Wayne K.J."/>
            <person name="Tettelin H."/>
            <person name="Glass J.I."/>
            <person name="Rusch D."/>
            <person name="Podicherti R."/>
            <person name="Tsui H.-C.T."/>
            <person name="Winkler M.E."/>
        </authorList>
    </citation>
    <scope>NUCLEOTIDE SEQUENCE</scope>
</reference>